<evidence type="ECO:0000259" key="7">
    <source>
        <dbReference type="Pfam" id="PF01432"/>
    </source>
</evidence>
<dbReference type="AlphaFoldDB" id="A0AAD8L1D2"/>
<protein>
    <recommendedName>
        <fullName evidence="7">Peptidase M3A/M3B catalytic domain-containing protein</fullName>
    </recommendedName>
</protein>
<gene>
    <name evidence="8" type="ORF">QVD17_09371</name>
</gene>
<keyword evidence="3 6" id="KW-0378">Hydrolase</keyword>
<dbReference type="InterPro" id="IPR024077">
    <property type="entry name" value="Neurolysin/TOP_dom2"/>
</dbReference>
<evidence type="ECO:0000256" key="6">
    <source>
        <dbReference type="RuleBase" id="RU003435"/>
    </source>
</evidence>
<dbReference type="Gene3D" id="1.10.1370.10">
    <property type="entry name" value="Neurolysin, domain 3"/>
    <property type="match status" value="1"/>
</dbReference>
<dbReference type="Pfam" id="PF01432">
    <property type="entry name" value="Peptidase_M3"/>
    <property type="match status" value="1"/>
</dbReference>
<keyword evidence="1 6" id="KW-0645">Protease</keyword>
<dbReference type="GO" id="GO:0004222">
    <property type="term" value="F:metalloendopeptidase activity"/>
    <property type="evidence" value="ECO:0007669"/>
    <property type="project" value="InterPro"/>
</dbReference>
<evidence type="ECO:0000313" key="8">
    <source>
        <dbReference type="EMBL" id="KAK1432474.1"/>
    </source>
</evidence>
<dbReference type="EMBL" id="JAUHHV010000002">
    <property type="protein sequence ID" value="KAK1432474.1"/>
    <property type="molecule type" value="Genomic_DNA"/>
</dbReference>
<keyword evidence="5 6" id="KW-0482">Metalloprotease</keyword>
<comment type="caution">
    <text evidence="8">The sequence shown here is derived from an EMBL/GenBank/DDBJ whole genome shotgun (WGS) entry which is preliminary data.</text>
</comment>
<proteinExistence type="inferred from homology"/>
<evidence type="ECO:0000256" key="2">
    <source>
        <dbReference type="ARBA" id="ARBA00022723"/>
    </source>
</evidence>
<evidence type="ECO:0000256" key="4">
    <source>
        <dbReference type="ARBA" id="ARBA00022833"/>
    </source>
</evidence>
<reference evidence="8" key="1">
    <citation type="journal article" date="2023" name="bioRxiv">
        <title>Improved chromosome-level genome assembly for marigold (Tagetes erecta).</title>
        <authorList>
            <person name="Jiang F."/>
            <person name="Yuan L."/>
            <person name="Wang S."/>
            <person name="Wang H."/>
            <person name="Xu D."/>
            <person name="Wang A."/>
            <person name="Fan W."/>
        </authorList>
    </citation>
    <scope>NUCLEOTIDE SEQUENCE</scope>
    <source>
        <strain evidence="8">WSJ</strain>
        <tissue evidence="8">Leaf</tissue>
    </source>
</reference>
<organism evidence="8 9">
    <name type="scientific">Tagetes erecta</name>
    <name type="common">African marigold</name>
    <dbReference type="NCBI Taxonomy" id="13708"/>
    <lineage>
        <taxon>Eukaryota</taxon>
        <taxon>Viridiplantae</taxon>
        <taxon>Streptophyta</taxon>
        <taxon>Embryophyta</taxon>
        <taxon>Tracheophyta</taxon>
        <taxon>Spermatophyta</taxon>
        <taxon>Magnoliopsida</taxon>
        <taxon>eudicotyledons</taxon>
        <taxon>Gunneridae</taxon>
        <taxon>Pentapetalae</taxon>
        <taxon>asterids</taxon>
        <taxon>campanulids</taxon>
        <taxon>Asterales</taxon>
        <taxon>Asteraceae</taxon>
        <taxon>Asteroideae</taxon>
        <taxon>Heliantheae alliance</taxon>
        <taxon>Tageteae</taxon>
        <taxon>Tagetes</taxon>
    </lineage>
</organism>
<dbReference type="Proteomes" id="UP001229421">
    <property type="component" value="Unassembled WGS sequence"/>
</dbReference>
<evidence type="ECO:0000256" key="1">
    <source>
        <dbReference type="ARBA" id="ARBA00022670"/>
    </source>
</evidence>
<evidence type="ECO:0000256" key="5">
    <source>
        <dbReference type="ARBA" id="ARBA00023049"/>
    </source>
</evidence>
<evidence type="ECO:0000313" key="9">
    <source>
        <dbReference type="Proteomes" id="UP001229421"/>
    </source>
</evidence>
<dbReference type="GO" id="GO:0006508">
    <property type="term" value="P:proteolysis"/>
    <property type="evidence" value="ECO:0007669"/>
    <property type="project" value="UniProtKB-KW"/>
</dbReference>
<keyword evidence="9" id="KW-1185">Reference proteome</keyword>
<name>A0AAD8L1D2_TARER</name>
<sequence length="115" mass="12939">MADDCKLFVPVLCVFVSSSLQPLTWSGIASGYAAGYYSYKWAEVVSADAFSAFEDAGLNDDKPVTDKSEMSKLVYDIRSKNSPKPLEYRVIMRWKPYTPIKTYGLFVNILVLSYV</sequence>
<evidence type="ECO:0000256" key="3">
    <source>
        <dbReference type="ARBA" id="ARBA00022801"/>
    </source>
</evidence>
<dbReference type="SUPFAM" id="SSF55486">
    <property type="entry name" value="Metalloproteases ('zincins'), catalytic domain"/>
    <property type="match status" value="1"/>
</dbReference>
<dbReference type="GO" id="GO:0046872">
    <property type="term" value="F:metal ion binding"/>
    <property type="evidence" value="ECO:0007669"/>
    <property type="project" value="UniProtKB-UniRule"/>
</dbReference>
<feature type="domain" description="Peptidase M3A/M3B catalytic" evidence="7">
    <location>
        <begin position="20"/>
        <end position="59"/>
    </location>
</feature>
<keyword evidence="2 6" id="KW-0479">Metal-binding</keyword>
<accession>A0AAD8L1D2</accession>
<keyword evidence="4 6" id="KW-0862">Zinc</keyword>
<comment type="similarity">
    <text evidence="6">Belongs to the peptidase M3 family.</text>
</comment>
<comment type="cofactor">
    <cofactor evidence="6">
        <name>Zn(2+)</name>
        <dbReference type="ChEBI" id="CHEBI:29105"/>
    </cofactor>
    <text evidence="6">Binds 1 zinc ion.</text>
</comment>
<dbReference type="InterPro" id="IPR001567">
    <property type="entry name" value="Pept_M3A_M3B_dom"/>
</dbReference>